<keyword evidence="1" id="KW-0812">Transmembrane</keyword>
<evidence type="ECO:0000313" key="3">
    <source>
        <dbReference type="Proteomes" id="UP001164653"/>
    </source>
</evidence>
<protein>
    <submittedName>
        <fullName evidence="2">Uncharacterized protein</fullName>
    </submittedName>
</protein>
<proteinExistence type="predicted"/>
<evidence type="ECO:0000256" key="1">
    <source>
        <dbReference type="SAM" id="Phobius"/>
    </source>
</evidence>
<name>A0A9E8SJ25_9BACT</name>
<dbReference type="AlphaFoldDB" id="A0A9E8SJ25"/>
<reference evidence="2" key="1">
    <citation type="submission" date="2022-11" db="EMBL/GenBank/DDBJ databases">
        <title>Dyadobacter pollutisoli sp. nov., isolated from plastic dumped soil.</title>
        <authorList>
            <person name="Kim J.M."/>
            <person name="Kim K.R."/>
            <person name="Lee J.K."/>
            <person name="Hao L."/>
            <person name="Jeon C.O."/>
        </authorList>
    </citation>
    <scope>NUCLEOTIDE SEQUENCE</scope>
    <source>
        <strain evidence="2">U1</strain>
    </source>
</reference>
<dbReference type="EMBL" id="CP112998">
    <property type="protein sequence ID" value="WAC09286.1"/>
    <property type="molecule type" value="Genomic_DNA"/>
</dbReference>
<dbReference type="RefSeq" id="WP_244822887.1">
    <property type="nucleotide sequence ID" value="NZ_CP112998.1"/>
</dbReference>
<keyword evidence="1" id="KW-0472">Membrane</keyword>
<accession>A0A9E8SJ25</accession>
<dbReference type="KEGG" id="dpf:ON006_16155"/>
<keyword evidence="3" id="KW-1185">Reference proteome</keyword>
<sequence>MVKLPFVDVPFFQYWYKTSEKITKTIPETHFPFSGPASATLNDCTGTVFKDQPAYLHNYIMDIIIFFKAIGNLLFAAILFLAVLITSAFSVLIYLFKGLGPALHYRKGLLFRRK</sequence>
<evidence type="ECO:0000313" key="2">
    <source>
        <dbReference type="EMBL" id="WAC09286.1"/>
    </source>
</evidence>
<dbReference type="Proteomes" id="UP001164653">
    <property type="component" value="Chromosome"/>
</dbReference>
<gene>
    <name evidence="2" type="ORF">ON006_16155</name>
</gene>
<feature type="transmembrane region" description="Helical" evidence="1">
    <location>
        <begin position="63"/>
        <end position="96"/>
    </location>
</feature>
<organism evidence="2 3">
    <name type="scientific">Dyadobacter pollutisoli</name>
    <dbReference type="NCBI Taxonomy" id="2910158"/>
    <lineage>
        <taxon>Bacteria</taxon>
        <taxon>Pseudomonadati</taxon>
        <taxon>Bacteroidota</taxon>
        <taxon>Cytophagia</taxon>
        <taxon>Cytophagales</taxon>
        <taxon>Spirosomataceae</taxon>
        <taxon>Dyadobacter</taxon>
    </lineage>
</organism>
<keyword evidence="1" id="KW-1133">Transmembrane helix</keyword>